<evidence type="ECO:0000313" key="3">
    <source>
        <dbReference type="EMBL" id="VDK52013.1"/>
    </source>
</evidence>
<dbReference type="AlphaFoldDB" id="A0A0M3K1Y9"/>
<feature type="domain" description="Centrosome-associated FAM110 C-terminal" evidence="2">
    <location>
        <begin position="378"/>
        <end position="402"/>
    </location>
</feature>
<evidence type="ECO:0000313" key="4">
    <source>
        <dbReference type="Proteomes" id="UP000267096"/>
    </source>
</evidence>
<evidence type="ECO:0000313" key="5">
    <source>
        <dbReference type="WBParaSite" id="ASIM_0001490201-mRNA-1"/>
    </source>
</evidence>
<evidence type="ECO:0000259" key="2">
    <source>
        <dbReference type="Pfam" id="PF14160"/>
    </source>
</evidence>
<name>A0A0M3K1Y9_ANISI</name>
<feature type="compositionally biased region" description="Pro residues" evidence="1">
    <location>
        <begin position="134"/>
        <end position="147"/>
    </location>
</feature>
<dbReference type="Proteomes" id="UP000267096">
    <property type="component" value="Unassembled WGS sequence"/>
</dbReference>
<dbReference type="OrthoDB" id="5835645at2759"/>
<gene>
    <name evidence="3" type="ORF">ASIM_LOCUS14312</name>
</gene>
<dbReference type="InterPro" id="IPR025741">
    <property type="entry name" value="FAM110_C"/>
</dbReference>
<reference evidence="5" key="1">
    <citation type="submission" date="2017-02" db="UniProtKB">
        <authorList>
            <consortium name="WormBaseParasite"/>
        </authorList>
    </citation>
    <scope>IDENTIFICATION</scope>
</reference>
<protein>
    <submittedName>
        <fullName evidence="5">FAM110_C domain-containing protein</fullName>
    </submittedName>
</protein>
<dbReference type="EMBL" id="UYRR01031696">
    <property type="protein sequence ID" value="VDK52013.1"/>
    <property type="molecule type" value="Genomic_DNA"/>
</dbReference>
<reference evidence="3 4" key="2">
    <citation type="submission" date="2018-11" db="EMBL/GenBank/DDBJ databases">
        <authorList>
            <consortium name="Pathogen Informatics"/>
        </authorList>
    </citation>
    <scope>NUCLEOTIDE SEQUENCE [LARGE SCALE GENOMIC DNA]</scope>
</reference>
<organism evidence="5">
    <name type="scientific">Anisakis simplex</name>
    <name type="common">Herring worm</name>
    <dbReference type="NCBI Taxonomy" id="6269"/>
    <lineage>
        <taxon>Eukaryota</taxon>
        <taxon>Metazoa</taxon>
        <taxon>Ecdysozoa</taxon>
        <taxon>Nematoda</taxon>
        <taxon>Chromadorea</taxon>
        <taxon>Rhabditida</taxon>
        <taxon>Spirurina</taxon>
        <taxon>Ascaridomorpha</taxon>
        <taxon>Ascaridoidea</taxon>
        <taxon>Anisakidae</taxon>
        <taxon>Anisakis</taxon>
        <taxon>Anisakis simplex complex</taxon>
    </lineage>
</organism>
<proteinExistence type="predicted"/>
<keyword evidence="4" id="KW-1185">Reference proteome</keyword>
<dbReference type="Pfam" id="PF14160">
    <property type="entry name" value="FAM110_C"/>
    <property type="match status" value="1"/>
</dbReference>
<dbReference type="WBParaSite" id="ASIM_0001490201-mRNA-1">
    <property type="protein sequence ID" value="ASIM_0001490201-mRNA-1"/>
    <property type="gene ID" value="ASIM_0001490201"/>
</dbReference>
<accession>A0A0M3K1Y9</accession>
<evidence type="ECO:0000256" key="1">
    <source>
        <dbReference type="SAM" id="MobiDB-lite"/>
    </source>
</evidence>
<feature type="region of interest" description="Disordered" evidence="1">
    <location>
        <begin position="111"/>
        <end position="149"/>
    </location>
</feature>
<sequence length="405" mass="44562">MFPVHQKSSGPSATELLEATRKEYVKTEALKTAKIDYDWSVADPGRPRIFSRNGSDQEDEDVECSVAPSRTSLSRSRIRVAPSRSPDFLCFCLTSTPGIRPSSYKPLETPYGAFRRVEKPHTVTLSRTKSTPPRAQPRPPPPRPPKPQWLRNSLAKRISNEPNDSNNNNKATSQAQISSSLFHQKPIPAPRLSKQILKFNVCRVLSDNMAFQRRQTMPIPMPLERRESCDATANMNNEFDILRVSTCSTGGNMTTAKTIESLTTTPSTSRGTVSSYGGRYTRERRFHNASCRSHHNADLNRRSPETIPSVITSSAIAEERSTAQSVELSQIGSEASVFTSITAAYHGSCSMDDLTKGSASDCDNGSGLMVGLGSHRSGPLGAEPSLIEKNARVIKWIYSCRTVVA</sequence>
<feature type="region of interest" description="Disordered" evidence="1">
    <location>
        <begin position="51"/>
        <end position="74"/>
    </location>
</feature>